<organism evidence="1 2">
    <name type="scientific">Paracidobacterium acidisoli</name>
    <dbReference type="NCBI Taxonomy" id="2303751"/>
    <lineage>
        <taxon>Bacteria</taxon>
        <taxon>Pseudomonadati</taxon>
        <taxon>Acidobacteriota</taxon>
        <taxon>Terriglobia</taxon>
        <taxon>Terriglobales</taxon>
        <taxon>Acidobacteriaceae</taxon>
        <taxon>Paracidobacterium</taxon>
    </lineage>
</organism>
<dbReference type="Proteomes" id="UP000264702">
    <property type="component" value="Unassembled WGS sequence"/>
</dbReference>
<gene>
    <name evidence="1" type="ORF">D0Y96_18325</name>
</gene>
<accession>A0A372IK31</accession>
<name>A0A372IK31_9BACT</name>
<proteinExistence type="predicted"/>
<evidence type="ECO:0000313" key="1">
    <source>
        <dbReference type="EMBL" id="RFU15099.1"/>
    </source>
</evidence>
<comment type="caution">
    <text evidence="1">The sequence shown here is derived from an EMBL/GenBank/DDBJ whole genome shotgun (WGS) entry which is preliminary data.</text>
</comment>
<sequence>MDGFGLLRSVPDKYNEWLTLIWRFAVDPITLATATSALTVLGTECAKGLASEAGKDVWSKAKSLLGWTKEPEPDQLPQVIATKLHGDEELLSQALKLLADAPARDQSTQIASSLVGNLKSEKTIVAQKIDGDITM</sequence>
<dbReference type="AlphaFoldDB" id="A0A372IK31"/>
<reference evidence="1 2" key="1">
    <citation type="submission" date="2018-08" db="EMBL/GenBank/DDBJ databases">
        <title>Acidipila sp. 4G-K13, an acidobacterium isolated from forest soil.</title>
        <authorList>
            <person name="Gao Z.-H."/>
            <person name="Qiu L.-H."/>
        </authorList>
    </citation>
    <scope>NUCLEOTIDE SEQUENCE [LARGE SCALE GENOMIC DNA]</scope>
    <source>
        <strain evidence="1 2">4G-K13</strain>
    </source>
</reference>
<keyword evidence="2" id="KW-1185">Reference proteome</keyword>
<protein>
    <submittedName>
        <fullName evidence="1">Uncharacterized protein</fullName>
    </submittedName>
</protein>
<evidence type="ECO:0000313" key="2">
    <source>
        <dbReference type="Proteomes" id="UP000264702"/>
    </source>
</evidence>
<dbReference type="EMBL" id="QVQT01000007">
    <property type="protein sequence ID" value="RFU15099.1"/>
    <property type="molecule type" value="Genomic_DNA"/>
</dbReference>